<dbReference type="InterPro" id="IPR038765">
    <property type="entry name" value="Papain-like_cys_pep_sf"/>
</dbReference>
<dbReference type="Gene3D" id="3.90.70.10">
    <property type="entry name" value="Cysteine proteinases"/>
    <property type="match status" value="1"/>
</dbReference>
<evidence type="ECO:0000259" key="1">
    <source>
        <dbReference type="Pfam" id="PF00443"/>
    </source>
</evidence>
<feature type="domain" description="Peptidase C19 ubiquitin carboxyl-terminal hydrolase" evidence="1">
    <location>
        <begin position="6"/>
        <end position="83"/>
    </location>
</feature>
<proteinExistence type="predicted"/>
<reference evidence="2 3" key="1">
    <citation type="submission" date="2024-03" db="EMBL/GenBank/DDBJ databases">
        <authorList>
            <person name="Martinez-Hernandez J."/>
        </authorList>
    </citation>
    <scope>NUCLEOTIDE SEQUENCE [LARGE SCALE GENOMIC DNA]</scope>
</reference>
<dbReference type="PANTHER" id="PTHR21646:SF46">
    <property type="entry name" value="UBIQUITIN CARBOXYL-TERMINAL HYDROLASE"/>
    <property type="match status" value="1"/>
</dbReference>
<dbReference type="SUPFAM" id="SSF54001">
    <property type="entry name" value="Cysteine proteinases"/>
    <property type="match status" value="1"/>
</dbReference>
<gene>
    <name evidence="2" type="ORF">LLUT_LOCUS22125</name>
</gene>
<dbReference type="Proteomes" id="UP001497480">
    <property type="component" value="Unassembled WGS sequence"/>
</dbReference>
<sequence>MGNFIQKLLVFLLDGLHEDLNRVKQKPYIEMKDSDGRPDEEVACECWKNHMARNDSSIVRVYQGQYKSTLVCPVCGNVSITFDPFMYLSLPMPSAVTRTMTVTVIYGDGSGLPMPFTVNVLKHGSYRDLCIALSTVCCLKIDEMLLLAEGGERGGGDCAEAGLTLHPVALPTGPPLGDKASLVNMNNAMFSF</sequence>
<evidence type="ECO:0000313" key="3">
    <source>
        <dbReference type="Proteomes" id="UP001497480"/>
    </source>
</evidence>
<organism evidence="2 3">
    <name type="scientific">Lupinus luteus</name>
    <name type="common">European yellow lupine</name>
    <dbReference type="NCBI Taxonomy" id="3873"/>
    <lineage>
        <taxon>Eukaryota</taxon>
        <taxon>Viridiplantae</taxon>
        <taxon>Streptophyta</taxon>
        <taxon>Embryophyta</taxon>
        <taxon>Tracheophyta</taxon>
        <taxon>Spermatophyta</taxon>
        <taxon>Magnoliopsida</taxon>
        <taxon>eudicotyledons</taxon>
        <taxon>Gunneridae</taxon>
        <taxon>Pentapetalae</taxon>
        <taxon>rosids</taxon>
        <taxon>fabids</taxon>
        <taxon>Fabales</taxon>
        <taxon>Fabaceae</taxon>
        <taxon>Papilionoideae</taxon>
        <taxon>50 kb inversion clade</taxon>
        <taxon>genistoids sensu lato</taxon>
        <taxon>core genistoids</taxon>
        <taxon>Genisteae</taxon>
        <taxon>Lupinus</taxon>
    </lineage>
</organism>
<name>A0AAV1XH93_LUPLU</name>
<dbReference type="EMBL" id="CAXHTB010000015">
    <property type="protein sequence ID" value="CAL0321065.1"/>
    <property type="molecule type" value="Genomic_DNA"/>
</dbReference>
<dbReference type="GO" id="GO:0004843">
    <property type="term" value="F:cysteine-type deubiquitinase activity"/>
    <property type="evidence" value="ECO:0007669"/>
    <property type="project" value="InterPro"/>
</dbReference>
<dbReference type="InterPro" id="IPR001394">
    <property type="entry name" value="Peptidase_C19_UCH"/>
</dbReference>
<dbReference type="AlphaFoldDB" id="A0AAV1XH93"/>
<dbReference type="PANTHER" id="PTHR21646">
    <property type="entry name" value="UBIQUITIN CARBOXYL-TERMINAL HYDROLASE"/>
    <property type="match status" value="1"/>
</dbReference>
<evidence type="ECO:0000313" key="2">
    <source>
        <dbReference type="EMBL" id="CAL0321065.1"/>
    </source>
</evidence>
<keyword evidence="3" id="KW-1185">Reference proteome</keyword>
<dbReference type="InterPro" id="IPR050185">
    <property type="entry name" value="Ub_carboxyl-term_hydrolase"/>
</dbReference>
<protein>
    <recommendedName>
        <fullName evidence="1">Peptidase C19 ubiquitin carboxyl-terminal hydrolase domain-containing protein</fullName>
    </recommendedName>
</protein>
<dbReference type="GO" id="GO:0016579">
    <property type="term" value="P:protein deubiquitination"/>
    <property type="evidence" value="ECO:0007669"/>
    <property type="project" value="InterPro"/>
</dbReference>
<dbReference type="Pfam" id="PF00443">
    <property type="entry name" value="UCH"/>
    <property type="match status" value="1"/>
</dbReference>
<accession>A0AAV1XH93</accession>
<comment type="caution">
    <text evidence="2">The sequence shown here is derived from an EMBL/GenBank/DDBJ whole genome shotgun (WGS) entry which is preliminary data.</text>
</comment>